<gene>
    <name evidence="3" type="ORF">TKV_c07660</name>
</gene>
<dbReference type="InterPro" id="IPR028261">
    <property type="entry name" value="DPD_II"/>
</dbReference>
<dbReference type="Gene3D" id="1.10.1060.10">
    <property type="entry name" value="Alpha-helical ferredoxin"/>
    <property type="match status" value="1"/>
</dbReference>
<dbReference type="GO" id="GO:0004355">
    <property type="term" value="F:glutamate synthase (NADPH) activity"/>
    <property type="evidence" value="ECO:0007669"/>
    <property type="project" value="UniProtKB-EC"/>
</dbReference>
<dbReference type="Pfam" id="PF07992">
    <property type="entry name" value="Pyr_redox_2"/>
    <property type="match status" value="1"/>
</dbReference>
<organism evidence="3 4">
    <name type="scientific">Thermoanaerobacter kivui</name>
    <name type="common">Acetogenium kivui</name>
    <dbReference type="NCBI Taxonomy" id="2325"/>
    <lineage>
        <taxon>Bacteria</taxon>
        <taxon>Bacillati</taxon>
        <taxon>Bacillota</taxon>
        <taxon>Clostridia</taxon>
        <taxon>Thermoanaerobacterales</taxon>
        <taxon>Thermoanaerobacteraceae</taxon>
        <taxon>Thermoanaerobacter</taxon>
    </lineage>
</organism>
<dbReference type="EMBL" id="CP009170">
    <property type="protein sequence ID" value="AIS51949.1"/>
    <property type="molecule type" value="Genomic_DNA"/>
</dbReference>
<dbReference type="SUPFAM" id="SSF51971">
    <property type="entry name" value="Nucleotide-binding domain"/>
    <property type="match status" value="1"/>
</dbReference>
<dbReference type="STRING" id="2325.TKV_c07660"/>
<dbReference type="PRINTS" id="PR00368">
    <property type="entry name" value="FADPNR"/>
</dbReference>
<protein>
    <submittedName>
        <fullName evidence="3">Glutamate synthase (NADPH/NADH) small chain</fullName>
        <ecNumber evidence="3">1.4.1.13</ecNumber>
        <ecNumber evidence="3">1.4.1.14</ecNumber>
    </submittedName>
</protein>
<dbReference type="KEGG" id="tki:TKV_c07660"/>
<dbReference type="PANTHER" id="PTHR42783">
    <property type="entry name" value="GLUTAMATE SYNTHASE [NADPH] SMALL CHAIN"/>
    <property type="match status" value="1"/>
</dbReference>
<keyword evidence="3" id="KW-0560">Oxidoreductase</keyword>
<reference evidence="4" key="1">
    <citation type="journal article" date="2015" name="Genome Announc.">
        <title>Whole-Genome Sequences of 80 Environmental and Clinical Isolates of Burkholderia pseudomallei.</title>
        <authorList>
            <person name="Johnson S.L."/>
            <person name="Baker A.L."/>
            <person name="Chain P.S."/>
            <person name="Currie B.J."/>
            <person name="Daligault H.E."/>
            <person name="Davenport K.W."/>
            <person name="Davis C.B."/>
            <person name="Inglis T.J."/>
            <person name="Kaestli M."/>
            <person name="Koren S."/>
            <person name="Mayo M."/>
            <person name="Merritt A.J."/>
            <person name="Price E.P."/>
            <person name="Sarovich D.S."/>
            <person name="Warner J."/>
            <person name="Rosovitz M.J."/>
        </authorList>
    </citation>
    <scope>NUCLEOTIDE SEQUENCE [LARGE SCALE GENOMIC DNA]</scope>
    <source>
        <strain evidence="4">DSM 2030</strain>
    </source>
</reference>
<dbReference type="EC" id="1.4.1.14" evidence="3"/>
<dbReference type="HOGENOM" id="CLU_000422_3_3_9"/>
<feature type="domain" description="Dihydroprymidine dehydrogenase" evidence="2">
    <location>
        <begin position="13"/>
        <end position="113"/>
    </location>
</feature>
<dbReference type="InterPro" id="IPR023753">
    <property type="entry name" value="FAD/NAD-binding_dom"/>
</dbReference>
<evidence type="ECO:0000313" key="4">
    <source>
        <dbReference type="Proteomes" id="UP000029669"/>
    </source>
</evidence>
<feature type="domain" description="FAD/NAD(P)-binding" evidence="1">
    <location>
        <begin position="125"/>
        <end position="408"/>
    </location>
</feature>
<dbReference type="EC" id="1.4.1.13" evidence="3"/>
<evidence type="ECO:0000313" key="3">
    <source>
        <dbReference type="EMBL" id="AIS51949.1"/>
    </source>
</evidence>
<dbReference type="GO" id="GO:0016040">
    <property type="term" value="F:glutamate synthase (NADH) activity"/>
    <property type="evidence" value="ECO:0007669"/>
    <property type="project" value="UniProtKB-EC"/>
</dbReference>
<name>A0A097AQ42_THEKI</name>
<dbReference type="PANTHER" id="PTHR42783:SF3">
    <property type="entry name" value="GLUTAMATE SYNTHASE [NADPH] SMALL CHAIN-RELATED"/>
    <property type="match status" value="1"/>
</dbReference>
<dbReference type="SUPFAM" id="SSF46548">
    <property type="entry name" value="alpha-helical ferredoxin"/>
    <property type="match status" value="1"/>
</dbReference>
<dbReference type="Gene3D" id="3.50.50.60">
    <property type="entry name" value="FAD/NAD(P)-binding domain"/>
    <property type="match status" value="2"/>
</dbReference>
<dbReference type="eggNOG" id="COG0493">
    <property type="taxonomic scope" value="Bacteria"/>
</dbReference>
<dbReference type="AlphaFoldDB" id="A0A097AQ42"/>
<dbReference type="InterPro" id="IPR036188">
    <property type="entry name" value="FAD/NAD-bd_sf"/>
</dbReference>
<dbReference type="Pfam" id="PF14691">
    <property type="entry name" value="Fer4_20"/>
    <property type="match status" value="1"/>
</dbReference>
<proteinExistence type="predicted"/>
<dbReference type="OrthoDB" id="9803192at2"/>
<dbReference type="PRINTS" id="PR00469">
    <property type="entry name" value="PNDRDTASEII"/>
</dbReference>
<evidence type="ECO:0000259" key="1">
    <source>
        <dbReference type="Pfam" id="PF07992"/>
    </source>
</evidence>
<accession>A0A097AQ42</accession>
<dbReference type="Proteomes" id="UP000029669">
    <property type="component" value="Chromosome"/>
</dbReference>
<dbReference type="RefSeq" id="WP_049684798.1">
    <property type="nucleotide sequence ID" value="NZ_CP009170.1"/>
</dbReference>
<evidence type="ECO:0000259" key="2">
    <source>
        <dbReference type="Pfam" id="PF14691"/>
    </source>
</evidence>
<keyword evidence="4" id="KW-1185">Reference proteome</keyword>
<dbReference type="GO" id="GO:0051536">
    <property type="term" value="F:iron-sulfur cluster binding"/>
    <property type="evidence" value="ECO:0007669"/>
    <property type="project" value="InterPro"/>
</dbReference>
<sequence length="422" mass="46386">MSEKHDLYFQPEPGFTAEEAYEEASRCLNCKIPSCQRACPLKVDIPGFINAIKEKDLETAMMIIRDRHPLPAMCGYACPSSKFCEGHCALAKKGKPIAIAKLKRFVADWEYANSINAQRWAKPRDVAVVGGGPAGITAAYELLKLGHRVTILEASNLLGGLLRKALPDFRLPRELVDIEVQRIKRFGVRVETGEILGKNITLKDLKRVYDAILIAGAPYKSKKLNIPGEELPQVYSGIEFLIKLKSLQLDEVDKIKVGEKVVVIGGGNVSIDVARSCLRLGAKEVIIIYRKGPEEMPALKKEVDKALEEGAKIVYWSTPIEIKGENGRVTAINIQNPNGQETLPVDEVYVTIGYTPNPESFKIPELKLTEKGLVEIDPNTCETSIEGVFAAGDVAYGPSTIAEAMASGKKAAWGIHKYLSRK</sequence>
<dbReference type="InterPro" id="IPR009051">
    <property type="entry name" value="Helical_ferredxn"/>
</dbReference>